<feature type="transmembrane region" description="Helical" evidence="2">
    <location>
        <begin position="1180"/>
        <end position="1204"/>
    </location>
</feature>
<feature type="chain" id="PRO_5006622338" evidence="3">
    <location>
        <begin position="31"/>
        <end position="1654"/>
    </location>
</feature>
<dbReference type="EMBL" id="CYKH01001878">
    <property type="protein sequence ID" value="CUG90950.1"/>
    <property type="molecule type" value="Genomic_DNA"/>
</dbReference>
<feature type="transmembrane region" description="Helical" evidence="2">
    <location>
        <begin position="1133"/>
        <end position="1159"/>
    </location>
</feature>
<feature type="signal peptide" evidence="3">
    <location>
        <begin position="1"/>
        <end position="30"/>
    </location>
</feature>
<feature type="region of interest" description="Disordered" evidence="1">
    <location>
        <begin position="1443"/>
        <end position="1527"/>
    </location>
</feature>
<reference evidence="5" key="1">
    <citation type="submission" date="2015-09" db="EMBL/GenBank/DDBJ databases">
        <authorList>
            <consortium name="Pathogen Informatics"/>
        </authorList>
    </citation>
    <scope>NUCLEOTIDE SEQUENCE [LARGE SCALE GENOMIC DNA]</scope>
    <source>
        <strain evidence="5">Lake Konstanz</strain>
    </source>
</reference>
<feature type="transmembrane region" description="Helical" evidence="2">
    <location>
        <begin position="1414"/>
        <end position="1441"/>
    </location>
</feature>
<proteinExistence type="predicted"/>
<evidence type="ECO:0000256" key="1">
    <source>
        <dbReference type="SAM" id="MobiDB-lite"/>
    </source>
</evidence>
<feature type="transmembrane region" description="Helical" evidence="2">
    <location>
        <begin position="1347"/>
        <end position="1366"/>
    </location>
</feature>
<evidence type="ECO:0000313" key="4">
    <source>
        <dbReference type="EMBL" id="CUG90950.1"/>
    </source>
</evidence>
<feature type="transmembrane region" description="Helical" evidence="2">
    <location>
        <begin position="1315"/>
        <end position="1335"/>
    </location>
</feature>
<name>A0A0S4JHL6_BODSA</name>
<feature type="compositionally biased region" description="Low complexity" evidence="1">
    <location>
        <begin position="1488"/>
        <end position="1498"/>
    </location>
</feature>
<organism evidence="4 5">
    <name type="scientific">Bodo saltans</name>
    <name type="common">Flagellated protozoan</name>
    <dbReference type="NCBI Taxonomy" id="75058"/>
    <lineage>
        <taxon>Eukaryota</taxon>
        <taxon>Discoba</taxon>
        <taxon>Euglenozoa</taxon>
        <taxon>Kinetoplastea</taxon>
        <taxon>Metakinetoplastina</taxon>
        <taxon>Eubodonida</taxon>
        <taxon>Bodonidae</taxon>
        <taxon>Bodo</taxon>
    </lineage>
</organism>
<feature type="transmembrane region" description="Helical" evidence="2">
    <location>
        <begin position="1210"/>
        <end position="1231"/>
    </location>
</feature>
<keyword evidence="5" id="KW-1185">Reference proteome</keyword>
<gene>
    <name evidence="4" type="ORF">BSAL_02365</name>
</gene>
<evidence type="ECO:0000313" key="5">
    <source>
        <dbReference type="Proteomes" id="UP000051952"/>
    </source>
</evidence>
<keyword evidence="2" id="KW-0472">Membrane</keyword>
<keyword evidence="2" id="KW-1133">Transmembrane helix</keyword>
<keyword evidence="2" id="KW-0812">Transmembrane</keyword>
<protein>
    <submittedName>
        <fullName evidence="4">Membrane-associated protein, putative</fullName>
    </submittedName>
</protein>
<evidence type="ECO:0000256" key="3">
    <source>
        <dbReference type="SAM" id="SignalP"/>
    </source>
</evidence>
<keyword evidence="3" id="KW-0732">Signal</keyword>
<dbReference type="Proteomes" id="UP000051952">
    <property type="component" value="Unassembled WGS sequence"/>
</dbReference>
<evidence type="ECO:0000256" key="2">
    <source>
        <dbReference type="SAM" id="Phobius"/>
    </source>
</evidence>
<dbReference type="VEuPathDB" id="TriTrypDB:BSAL_02365"/>
<sequence>MPERCSRQNFIAAALLTTLSLASLSPIAVAATTITLQECTNQTITDSDIPDSDNSTTVRNNATLLTIVVQCNHTLNASNGEQGTITINMSSTSNVSAVTVELLSQGVRSVVVASTYAIHVHLQVYLNASIMRLPALLFQENISSAQNATIVLIGDATGVVHTSELGDTGLLLFMPSFFVAQDGSSGSFATLMLKNGAALQVVGGTSVMVLGNIANDSWTSDLIVAQGGIHVTVFPGSNLTIVGTSQSRDGVVGSLLPDACSGAAALVCSTSTNTTKGQYAFGVVNINLVNSTMTLMSGANASSHILLGRFPPRSLFVTVANASTLLLQGGEGGGGKTSSLMAMATYSPTAADIVVAPRLIDVVVVVRTHSVVRVVSTSYDSSSSLPAASLVTLFSTTTQVPRAVTNVLQTLALSVTMFVQHASAFQLVGPKSTGISLDETIALRSPVTVNIGNSSQLSLHCDNSSVAQQPSSSAATIRSSFLDVIFPDSTVFPLNESSVSGVVNVSLSAASSIMINNSSPLQSSVAFVRCSRSQAAVVQLVQIGGVVQLSEGSGLTIAGNATFFALPALLSVKNASLLATTSSYVQLNGTSSAFVSADFSFVTGGAMSLSGTGGSLSLDAGASLMRGAYVQDVSISMIGTTVNISGGAQLLRALQSIDGVELLLMSFTCQIVSAQLLYSFMRITNVVVHVTNRSSLSLTQSNLLTSTFTASNSSVVLDGGGRMTLQVVSSVTFSASLIDVRLVVDGTSSNVTALGASVLLRSGSSQAGSSVNVSATVRAGGVAYASGLFSSIIGHTANCCNATVVADGSGSMILVDSGASVTWSTLSANVSILDGATMRIGGQLTGTASAGIRNSQLSTVTLQDGATMRLTSSTSVVMDLLLSRSVVYWQALHNVTIFFDSSAKTNGWLAMGATAATGLALHVELDNVTFQRPMPTPAVFSLPSPLASTSFTDIDVVVGGKHDANGACIPGAFVRKTLTLIAPLVPADFGLAPAAFHETCIAAPTMSLSKLGLSNTASHHAGATTDLLLPTHSTRLTRATEAVTTSPSLSLIFIPPATPAPPLVSVDTVQQVGAAVAVGATIAGAAGVAPSVVRAALSASLLDCESLSLYGPAVGNYFQLRIGEDKGGSHRGLLAWATSVIVGCCILTYASAVLLRYFFTEIMRDSMVTLRICLTKMYMPGLLSVPFLLLLPSLVAAAVALVQVSVSDAAIAAVVLLVVAFGCSVAMGWVLTSPSFFGARFYEQDLYADAEEQDTYYAKQRISTLHYPRLLVMDKFFYWCLDGETRATWYDLPGHGGFMDRFGRWFQFYRPGRQWYLMVEIVVSCICAIGQGVAANGAAASCRTGQVLLGVTQIVAFLLLLGLYPYVSRVRMWVSGIIGLMGALFGVLLLFLPICSSSDGTTNICRNTAEILTLLPSAFAAIMPLIRLAVAITSTALDIGFQSHHPKQKSPVNHAGVKSKPTTSGSLDEQLLHPSSTPTPIHENGYASSSSSLQQYSSTPPLKSGGPSFETNHISDPPSAKSPPPSLVLQRHDLQDVSNTPELRRPPSLLVLPQLLYARSDNNPRSNTTPLTLAPFTLPHSAASVNNLSFSLQGRLPMDDYPSHPVNGSFSFLAGAAPPAAAHQRFIPAASEEQLEELTNLVEWACSEALLSRH</sequence>
<feature type="transmembrane region" description="Helical" evidence="2">
    <location>
        <begin position="1373"/>
        <end position="1394"/>
    </location>
</feature>
<accession>A0A0S4JHL6</accession>
<feature type="compositionally biased region" description="Polar residues" evidence="1">
    <location>
        <begin position="1460"/>
        <end position="1479"/>
    </location>
</feature>